<evidence type="ECO:0000256" key="11">
    <source>
        <dbReference type="ARBA" id="ARBA00023128"/>
    </source>
</evidence>
<evidence type="ECO:0007829" key="21">
    <source>
        <dbReference type="PeptideAtlas" id="A0A498MVA7"/>
    </source>
</evidence>
<evidence type="ECO:0000256" key="1">
    <source>
        <dbReference type="ARBA" id="ARBA00004141"/>
    </source>
</evidence>
<evidence type="ECO:0000256" key="13">
    <source>
        <dbReference type="RuleBase" id="RU366032"/>
    </source>
</evidence>
<dbReference type="InterPro" id="IPR001594">
    <property type="entry name" value="Palmitoyltrfase_DHHC"/>
</dbReference>
<feature type="transmembrane region" description="Helical" evidence="16">
    <location>
        <begin position="510"/>
        <end position="528"/>
    </location>
</feature>
<evidence type="ECO:0000256" key="3">
    <source>
        <dbReference type="ARBA" id="ARBA00006155"/>
    </source>
</evidence>
<dbReference type="PANTHER" id="PTHR11947">
    <property type="entry name" value="PYRUVATE DEHYDROGENASE KINASE"/>
    <property type="match status" value="1"/>
</dbReference>
<keyword evidence="12 16" id="KW-0472">Membrane</keyword>
<keyword evidence="10 16" id="KW-1133">Transmembrane helix</keyword>
<keyword evidence="6 13" id="KW-0547">Nucleotide-binding</keyword>
<dbReference type="PROSITE" id="PS50216">
    <property type="entry name" value="DHHC"/>
    <property type="match status" value="1"/>
</dbReference>
<name>A0A498MVA7_LABRO</name>
<feature type="transmembrane region" description="Helical" evidence="16">
    <location>
        <begin position="871"/>
        <end position="897"/>
    </location>
</feature>
<dbReference type="Gene3D" id="6.10.140.1350">
    <property type="match status" value="1"/>
</dbReference>
<reference evidence="19 20" key="1">
    <citation type="submission" date="2018-03" db="EMBL/GenBank/DDBJ databases">
        <title>Draft genome sequence of Rohu Carp (Labeo rohita).</title>
        <authorList>
            <person name="Das P."/>
            <person name="Kushwaha B."/>
            <person name="Joshi C.G."/>
            <person name="Kumar D."/>
            <person name="Nagpure N.S."/>
            <person name="Sahoo L."/>
            <person name="Das S.P."/>
            <person name="Bit A."/>
            <person name="Patnaik S."/>
            <person name="Meher P.K."/>
            <person name="Jayasankar P."/>
            <person name="Koringa P.G."/>
            <person name="Patel N.V."/>
            <person name="Hinsu A.T."/>
            <person name="Kumar R."/>
            <person name="Pandey M."/>
            <person name="Agarwal S."/>
            <person name="Srivastava S."/>
            <person name="Singh M."/>
            <person name="Iquebal M.A."/>
            <person name="Jaiswal S."/>
            <person name="Angadi U.B."/>
            <person name="Kumar N."/>
            <person name="Raza M."/>
            <person name="Shah T.M."/>
            <person name="Rai A."/>
            <person name="Jena J.K."/>
        </authorList>
    </citation>
    <scope>NUCLEOTIDE SEQUENCE [LARGE SCALE GENOMIC DNA]</scope>
    <source>
        <strain evidence="19">DASCIFA01</strain>
        <tissue evidence="19">Testis</tissue>
    </source>
</reference>
<keyword evidence="9" id="KW-0809">Transit peptide</keyword>
<protein>
    <recommendedName>
        <fullName evidence="13">Protein-serine/threonine kinase</fullName>
        <ecNumber evidence="13">2.7.11.-</ecNumber>
    </recommendedName>
</protein>
<dbReference type="InterPro" id="IPR003594">
    <property type="entry name" value="HATPase_dom"/>
</dbReference>
<keyword evidence="7 13" id="KW-0418">Kinase</keyword>
<keyword evidence="4 13" id="KW-0808">Transferase</keyword>
<dbReference type="Pfam" id="PF10436">
    <property type="entry name" value="BCDHK_Adom3"/>
    <property type="match status" value="1"/>
</dbReference>
<accession>A0A498MVA7</accession>
<evidence type="ECO:0000256" key="4">
    <source>
        <dbReference type="ARBA" id="ARBA00022679"/>
    </source>
</evidence>
<sequence>MSSFNFGTTTLGSTGTATGGGFSFGAAATSTPAAGTGGFAFGGGFGTPTSTPAATSTTSTLGFGSSLFAQKPATGFSFNTPASGSLTPSTAASTGFSLGFGKPAASATPFSLTTTTSAPTGTGLTLGSVLTSTAPQTSSTGFSLNLGGAAATTSSAPASGFSFGAGTGLFSNPALTGLGQSTLGGALSLGGLVSTSVAASSAPAPSLGLGGVDFSTSSEKHTDKLSSTRPEDSKALKDENLPGPICQDVDNFQKFVKEQKQVQEEISRMSSKAILKVQEDIKTLRQLLSICASGLQRNSLSIDKLKLETSQELKNADISLRTQKTPPGLQHENTAPSDYFRALVEQFEVQLQQYRQQIEELENHLTTQSSGSHITPQDLSMAMQKLYQTFVALAAQLQGVHENVKTLKHQYLGYRRAFLDDSTDIFESKRVAGKKWHSSPHVTTGPAPFGSVPNAAAVAMAATLTQQQQPAPGPQAPLGASFGTPFSSGIGTSMGSSSLGVTIPSPIEKAIYLAVFHVSFIMFVWSYWKTIFTRPATPSKEFCLPKSEKEQYEKEQRPETQQEILKRVATSLPLYTRTGAGAIRYCDRCQVIKPDRCHHCSACDMCVLKMDHHCPWVNNCVGFSNYKFFILFLTYSLVYCLFIAASVLQYFIKFWTSDLPESHAKFHVLFLFFVAAMFCISILSLFTYHLWLVGKNRSTIEAFRAPVFRNGPDKNGFSLGFSKNIAQVFGDQKKYWLLPVFTSQGDGFSFPTRLVTVDPEQPTECIQPAALDKGAVEGSAEQTTPLSESQNRLLGNDYHTEEDHKETDALKSELDIFGIVLFSLLTFMATVSMLVFIEECVYIYKKVPPNKKAVIIWVTGGAPMSSSGAAIWINCSIGVIMIIALWPVAIMFMHVRVALRTLKIIPKYAMYQLVLILSQLQTAIINILAMNGTIACAPPYPSQSRGYLMSQQLLIVEMFIITLVTRGLYRLSGLSRLTFSPHNETVRISSEGPFTKDRILFTVFTIAPVNKTVSGIRLINKLFSTLHVSRVSGRDNACEKTSYMFLRKELPVRLANTMREVNLLPDKLLSQPSVKLVQKWYMQSFFELLEFENRKPEDPHALNDFLETLIEIRNRHNDVVPTMAQGVIEYKEKFGFDPFVSSNIQYFLDRFYTNRISFRMLINQHTLLFGNDINPAHPKHIGSIDPNCNVAEVVTDAYETAKMVCEQYYSAAPELKIEEFNAKAPQKPIQAVYVPSHLFHMLFELFKNAMRATNELHEGSTEGLPLIKAKVTLGKEDLSVKISDRGGGVALRKIDRLFNYTYSTAPTPSLDSKRVPLAGFGHGLPISRLYARYFQGDLKLYSMEGVGTDAVIYLKALSSESFERLPVFNKSAWRHYQGGPGADDWSNPSKEPRDASKYKAKR</sequence>
<evidence type="ECO:0000256" key="7">
    <source>
        <dbReference type="ARBA" id="ARBA00022777"/>
    </source>
</evidence>
<dbReference type="Pfam" id="PF02518">
    <property type="entry name" value="HATPase_c"/>
    <property type="match status" value="1"/>
</dbReference>
<dbReference type="GO" id="GO:0004740">
    <property type="term" value="F:pyruvate dehydrogenase (acetyl-transferring) kinase activity"/>
    <property type="evidence" value="ECO:0007669"/>
    <property type="project" value="TreeGrafter"/>
</dbReference>
<keyword evidence="19" id="KW-0670">Pyruvate</keyword>
<dbReference type="GO" id="GO:0016020">
    <property type="term" value="C:membrane"/>
    <property type="evidence" value="ECO:0007669"/>
    <property type="project" value="UniProtKB-SubCell"/>
</dbReference>
<comment type="subcellular location">
    <subcellularLocation>
        <location evidence="1">Membrane</location>
        <topology evidence="1">Multi-pass membrane protein</topology>
    </subcellularLocation>
    <subcellularLocation>
        <location evidence="2 13">Mitochondrion matrix</location>
    </subcellularLocation>
</comment>
<dbReference type="GO" id="GO:0005759">
    <property type="term" value="C:mitochondrial matrix"/>
    <property type="evidence" value="ECO:0007669"/>
    <property type="project" value="UniProtKB-SubCell"/>
</dbReference>
<dbReference type="Gene3D" id="3.30.565.10">
    <property type="entry name" value="Histidine kinase-like ATPase, C-terminal domain"/>
    <property type="match status" value="1"/>
</dbReference>
<dbReference type="GO" id="GO:0010906">
    <property type="term" value="P:regulation of glucose metabolic process"/>
    <property type="evidence" value="ECO:0007669"/>
    <property type="project" value="TreeGrafter"/>
</dbReference>
<comment type="similarity">
    <text evidence="3 13">Belongs to the PDK/BCKDK protein kinase family.</text>
</comment>
<evidence type="ECO:0000256" key="6">
    <source>
        <dbReference type="ARBA" id="ARBA00022741"/>
    </source>
</evidence>
<dbReference type="InterPro" id="IPR005467">
    <property type="entry name" value="His_kinase_dom"/>
</dbReference>
<gene>
    <name evidence="18" type="ORF">ROHU_009224</name>
    <name evidence="19" type="ORF">ROHU_021263</name>
</gene>
<dbReference type="EC" id="2.7.11.-" evidence="13"/>
<dbReference type="STRING" id="84645.A0A498MVA7"/>
<dbReference type="InterPro" id="IPR005178">
    <property type="entry name" value="Ostalpha/TMEM184C"/>
</dbReference>
<evidence type="ECO:0000256" key="15">
    <source>
        <dbReference type="SAM" id="MobiDB-lite"/>
    </source>
</evidence>
<feature type="region of interest" description="Disordered" evidence="15">
    <location>
        <begin position="209"/>
        <end position="245"/>
    </location>
</feature>
<comment type="caution">
    <text evidence="19">The sequence shown here is derived from an EMBL/GenBank/DDBJ whole genome shotgun (WGS) entry which is preliminary data.</text>
</comment>
<dbReference type="Pfam" id="PF01529">
    <property type="entry name" value="DHHC"/>
    <property type="match status" value="1"/>
</dbReference>
<keyword evidence="8 13" id="KW-0067">ATP-binding</keyword>
<dbReference type="InterPro" id="IPR036784">
    <property type="entry name" value="AK/P_DHK_N_sf"/>
</dbReference>
<dbReference type="GO" id="GO:0005524">
    <property type="term" value="F:ATP binding"/>
    <property type="evidence" value="ECO:0007669"/>
    <property type="project" value="UniProtKB-UniRule"/>
</dbReference>
<dbReference type="PANTHER" id="PTHR11947:SF21">
    <property type="entry name" value="[PYRUVATE DEHYDROGENASE (ACETYL-TRANSFERRING)] KINASE ISOZYME 3, MITOCHONDRIAL"/>
    <property type="match status" value="1"/>
</dbReference>
<dbReference type="Pfam" id="PF03619">
    <property type="entry name" value="Solute_trans_a"/>
    <property type="match status" value="1"/>
</dbReference>
<dbReference type="InterPro" id="IPR018955">
    <property type="entry name" value="BCDHK/PDK_N"/>
</dbReference>
<dbReference type="InterPro" id="IPR039028">
    <property type="entry name" value="BCKD/PDK"/>
</dbReference>
<keyword evidence="21" id="KW-1267">Proteomics identification</keyword>
<dbReference type="CDD" id="cd16929">
    <property type="entry name" value="HATPase_PDK-like"/>
    <property type="match status" value="1"/>
</dbReference>
<feature type="domain" description="Histidine kinase" evidence="17">
    <location>
        <begin position="1235"/>
        <end position="1358"/>
    </location>
</feature>
<feature type="transmembrane region" description="Helical" evidence="16">
    <location>
        <begin position="814"/>
        <end position="837"/>
    </location>
</feature>
<evidence type="ECO:0000256" key="14">
    <source>
        <dbReference type="SAM" id="Coils"/>
    </source>
</evidence>
<feature type="transmembrane region" description="Helical" evidence="16">
    <location>
        <begin position="664"/>
        <end position="688"/>
    </location>
</feature>
<dbReference type="SMART" id="SM00387">
    <property type="entry name" value="HATPase_c"/>
    <property type="match status" value="1"/>
</dbReference>
<evidence type="ECO:0000313" key="18">
    <source>
        <dbReference type="EMBL" id="RXN14111.1"/>
    </source>
</evidence>
<feature type="compositionally biased region" description="Basic and acidic residues" evidence="15">
    <location>
        <begin position="1390"/>
        <end position="1402"/>
    </location>
</feature>
<dbReference type="Pfam" id="PF15967">
    <property type="entry name" value="Nucleoporin_FG2"/>
    <property type="match status" value="1"/>
</dbReference>
<feature type="transmembrane region" description="Helical" evidence="16">
    <location>
        <begin position="628"/>
        <end position="652"/>
    </location>
</feature>
<evidence type="ECO:0000256" key="5">
    <source>
        <dbReference type="ARBA" id="ARBA00022692"/>
    </source>
</evidence>
<evidence type="ECO:0000256" key="12">
    <source>
        <dbReference type="ARBA" id="ARBA00023136"/>
    </source>
</evidence>
<dbReference type="SMART" id="SM01417">
    <property type="entry name" value="Solute_trans_a"/>
    <property type="match status" value="1"/>
</dbReference>
<feature type="compositionally biased region" description="Basic and acidic residues" evidence="15">
    <location>
        <begin position="218"/>
        <end position="240"/>
    </location>
</feature>
<dbReference type="EMBL" id="QBIY01012279">
    <property type="protein sequence ID" value="RXN25768.1"/>
    <property type="molecule type" value="Genomic_DNA"/>
</dbReference>
<dbReference type="InterPro" id="IPR036890">
    <property type="entry name" value="HATPase_C_sf"/>
</dbReference>
<keyword evidence="14" id="KW-0175">Coiled coil</keyword>
<dbReference type="EMBL" id="QBIY01012922">
    <property type="protein sequence ID" value="RXN14111.1"/>
    <property type="molecule type" value="Genomic_DNA"/>
</dbReference>
<proteinExistence type="evidence at protein level"/>
<dbReference type="Proteomes" id="UP000290572">
    <property type="component" value="Unassembled WGS sequence"/>
</dbReference>
<dbReference type="Gene3D" id="1.20.140.20">
    <property type="entry name" value="Alpha-ketoacid/pyruvate dehydrogenase kinase, N-terminal domain"/>
    <property type="match status" value="1"/>
</dbReference>
<evidence type="ECO:0000259" key="17">
    <source>
        <dbReference type="PROSITE" id="PS50109"/>
    </source>
</evidence>
<dbReference type="SUPFAM" id="SSF69012">
    <property type="entry name" value="alpha-ketoacid dehydrogenase kinase, N-terminal domain"/>
    <property type="match status" value="1"/>
</dbReference>
<evidence type="ECO:0000256" key="9">
    <source>
        <dbReference type="ARBA" id="ARBA00022946"/>
    </source>
</evidence>
<evidence type="ECO:0000256" key="2">
    <source>
        <dbReference type="ARBA" id="ARBA00004305"/>
    </source>
</evidence>
<feature type="coiled-coil region" evidence="14">
    <location>
        <begin position="344"/>
        <end position="371"/>
    </location>
</feature>
<evidence type="ECO:0000313" key="19">
    <source>
        <dbReference type="EMBL" id="RXN25768.1"/>
    </source>
</evidence>
<organism evidence="19 20">
    <name type="scientific">Labeo rohita</name>
    <name type="common">Indian major carp</name>
    <name type="synonym">Cyprinus rohita</name>
    <dbReference type="NCBI Taxonomy" id="84645"/>
    <lineage>
        <taxon>Eukaryota</taxon>
        <taxon>Metazoa</taxon>
        <taxon>Chordata</taxon>
        <taxon>Craniata</taxon>
        <taxon>Vertebrata</taxon>
        <taxon>Euteleostomi</taxon>
        <taxon>Actinopterygii</taxon>
        <taxon>Neopterygii</taxon>
        <taxon>Teleostei</taxon>
        <taxon>Ostariophysi</taxon>
        <taxon>Cypriniformes</taxon>
        <taxon>Cyprinidae</taxon>
        <taxon>Labeoninae</taxon>
        <taxon>Labeonini</taxon>
        <taxon>Labeo</taxon>
    </lineage>
</organism>
<dbReference type="FunFam" id="3.30.565.10:FF:000007">
    <property type="entry name" value="Mitochondrial pyruvate dehydrogenase kinase isoform 2"/>
    <property type="match status" value="1"/>
</dbReference>
<dbReference type="GO" id="GO:0016409">
    <property type="term" value="F:palmitoyltransferase activity"/>
    <property type="evidence" value="ECO:0007669"/>
    <property type="project" value="InterPro"/>
</dbReference>
<keyword evidence="11 13" id="KW-0496">Mitochondrion</keyword>
<feature type="transmembrane region" description="Helical" evidence="16">
    <location>
        <begin position="909"/>
        <end position="929"/>
    </location>
</feature>
<feature type="region of interest" description="Disordered" evidence="15">
    <location>
        <begin position="1379"/>
        <end position="1402"/>
    </location>
</feature>
<keyword evidence="20" id="KW-1185">Reference proteome</keyword>
<evidence type="ECO:0000313" key="20">
    <source>
        <dbReference type="Proteomes" id="UP000290572"/>
    </source>
</evidence>
<evidence type="ECO:0000256" key="8">
    <source>
        <dbReference type="ARBA" id="ARBA00022840"/>
    </source>
</evidence>
<dbReference type="SUPFAM" id="SSF55874">
    <property type="entry name" value="ATPase domain of HSP90 chaperone/DNA topoisomerase II/histidine kinase"/>
    <property type="match status" value="1"/>
</dbReference>
<evidence type="ECO:0000256" key="10">
    <source>
        <dbReference type="ARBA" id="ARBA00022989"/>
    </source>
</evidence>
<evidence type="ECO:0000256" key="16">
    <source>
        <dbReference type="SAM" id="Phobius"/>
    </source>
</evidence>
<dbReference type="PROSITE" id="PS50109">
    <property type="entry name" value="HIS_KIN"/>
    <property type="match status" value="1"/>
</dbReference>
<keyword evidence="5 16" id="KW-0812">Transmembrane</keyword>